<accession>A0A4S8J7Q3</accession>
<dbReference type="InterPro" id="IPR050796">
    <property type="entry name" value="SCF_F-box_component"/>
</dbReference>
<dbReference type="PANTHER" id="PTHR31672:SF13">
    <property type="entry name" value="F-BOX PROTEIN CPR30-LIKE"/>
    <property type="match status" value="1"/>
</dbReference>
<keyword evidence="3" id="KW-1185">Reference proteome</keyword>
<dbReference type="Pfam" id="PF00646">
    <property type="entry name" value="F-box"/>
    <property type="match status" value="1"/>
</dbReference>
<sequence length="384" mass="43328">MKKLISRSRRRLPEDVLAEIISYLPAKAFFKFLPVCKTFCQLSSNSHFLLSQSYHNTTVSGIIVHYRNMLKSFVLMDHRAGIPRNSLEFLGKTGSSILGSAGGLVFVLLQKIEKFNSSVIGICVCNPARGTRCWLPFTSGKHRQGGIAVRFMNDGDGVTKDYKLVYVSQTENEDLRASHHCRVYDSVARAWTMDKAVDFGPQLLNLADPVVCGDTVFWVSPDLQSYTKFDAFVVTFDVRDESTQMIPLPRETVIGFDNIYGLAKWEGNSLCLIHYRSSSGLFRLWLLKKTSDSVQEWVKMHEISVAQMGLMRETLFVCYVKLIEVATTTLLVFTGHAMVYSYDMKDGGACKKLKQLGIAYYPRLIAYSNTLRPCGEQEELLEAI</sequence>
<feature type="domain" description="F-box" evidence="1">
    <location>
        <begin position="6"/>
        <end position="57"/>
    </location>
</feature>
<dbReference type="InterPro" id="IPR036047">
    <property type="entry name" value="F-box-like_dom_sf"/>
</dbReference>
<dbReference type="SUPFAM" id="SSF81383">
    <property type="entry name" value="F-box domain"/>
    <property type="match status" value="1"/>
</dbReference>
<dbReference type="STRING" id="52838.A0A4S8J7Q3"/>
<dbReference type="Pfam" id="PF07734">
    <property type="entry name" value="FBA_1"/>
    <property type="match status" value="1"/>
</dbReference>
<dbReference type="PROSITE" id="PS50181">
    <property type="entry name" value="FBOX"/>
    <property type="match status" value="1"/>
</dbReference>
<name>A0A4S8J7Q3_MUSBA</name>
<dbReference type="NCBIfam" id="TIGR01640">
    <property type="entry name" value="F_box_assoc_1"/>
    <property type="match status" value="1"/>
</dbReference>
<dbReference type="AlphaFoldDB" id="A0A4S8J7Q3"/>
<evidence type="ECO:0000259" key="1">
    <source>
        <dbReference type="PROSITE" id="PS50181"/>
    </source>
</evidence>
<proteinExistence type="predicted"/>
<dbReference type="Gene3D" id="1.20.1280.50">
    <property type="match status" value="1"/>
</dbReference>
<dbReference type="Proteomes" id="UP000317650">
    <property type="component" value="Chromosome 3"/>
</dbReference>
<organism evidence="2 3">
    <name type="scientific">Musa balbisiana</name>
    <name type="common">Banana</name>
    <dbReference type="NCBI Taxonomy" id="52838"/>
    <lineage>
        <taxon>Eukaryota</taxon>
        <taxon>Viridiplantae</taxon>
        <taxon>Streptophyta</taxon>
        <taxon>Embryophyta</taxon>
        <taxon>Tracheophyta</taxon>
        <taxon>Spermatophyta</taxon>
        <taxon>Magnoliopsida</taxon>
        <taxon>Liliopsida</taxon>
        <taxon>Zingiberales</taxon>
        <taxon>Musaceae</taxon>
        <taxon>Musa</taxon>
    </lineage>
</organism>
<dbReference type="InterPro" id="IPR017451">
    <property type="entry name" value="F-box-assoc_interact_dom"/>
</dbReference>
<reference evidence="2 3" key="1">
    <citation type="journal article" date="2019" name="Nat. Plants">
        <title>Genome sequencing of Musa balbisiana reveals subgenome evolution and function divergence in polyploid bananas.</title>
        <authorList>
            <person name="Yao X."/>
        </authorList>
    </citation>
    <scope>NUCLEOTIDE SEQUENCE [LARGE SCALE GENOMIC DNA]</scope>
    <source>
        <strain evidence="3">cv. DH-PKW</strain>
        <tissue evidence="2">Leaves</tissue>
    </source>
</reference>
<evidence type="ECO:0000313" key="2">
    <source>
        <dbReference type="EMBL" id="THU57617.1"/>
    </source>
</evidence>
<gene>
    <name evidence="2" type="ORF">C4D60_Mb03t05420</name>
</gene>
<dbReference type="SMART" id="SM00256">
    <property type="entry name" value="FBOX"/>
    <property type="match status" value="1"/>
</dbReference>
<evidence type="ECO:0000313" key="3">
    <source>
        <dbReference type="Proteomes" id="UP000317650"/>
    </source>
</evidence>
<dbReference type="PANTHER" id="PTHR31672">
    <property type="entry name" value="BNACNNG10540D PROTEIN"/>
    <property type="match status" value="1"/>
</dbReference>
<protein>
    <recommendedName>
        <fullName evidence="1">F-box domain-containing protein</fullName>
    </recommendedName>
</protein>
<comment type="caution">
    <text evidence="2">The sequence shown here is derived from an EMBL/GenBank/DDBJ whole genome shotgun (WGS) entry which is preliminary data.</text>
</comment>
<dbReference type="InterPro" id="IPR001810">
    <property type="entry name" value="F-box_dom"/>
</dbReference>
<dbReference type="EMBL" id="PYDT01000006">
    <property type="protein sequence ID" value="THU57617.1"/>
    <property type="molecule type" value="Genomic_DNA"/>
</dbReference>
<dbReference type="InterPro" id="IPR006527">
    <property type="entry name" value="F-box-assoc_dom_typ1"/>
</dbReference>